<dbReference type="EMBL" id="CM055114">
    <property type="protein sequence ID" value="KAJ7514450.1"/>
    <property type="molecule type" value="Genomic_DNA"/>
</dbReference>
<keyword evidence="2" id="KW-1185">Reference proteome</keyword>
<evidence type="ECO:0000313" key="2">
    <source>
        <dbReference type="Proteomes" id="UP001162992"/>
    </source>
</evidence>
<evidence type="ECO:0000313" key="1">
    <source>
        <dbReference type="EMBL" id="KAJ7514450.1"/>
    </source>
</evidence>
<gene>
    <name evidence="1" type="ORF">O6H91_23G044700</name>
</gene>
<organism evidence="1 2">
    <name type="scientific">Diphasiastrum complanatum</name>
    <name type="common">Issler's clubmoss</name>
    <name type="synonym">Lycopodium complanatum</name>
    <dbReference type="NCBI Taxonomy" id="34168"/>
    <lineage>
        <taxon>Eukaryota</taxon>
        <taxon>Viridiplantae</taxon>
        <taxon>Streptophyta</taxon>
        <taxon>Embryophyta</taxon>
        <taxon>Tracheophyta</taxon>
        <taxon>Lycopodiopsida</taxon>
        <taxon>Lycopodiales</taxon>
        <taxon>Lycopodiaceae</taxon>
        <taxon>Lycopodioideae</taxon>
        <taxon>Diphasiastrum</taxon>
    </lineage>
</organism>
<comment type="caution">
    <text evidence="1">The sequence shown here is derived from an EMBL/GenBank/DDBJ whole genome shotgun (WGS) entry which is preliminary data.</text>
</comment>
<sequence>MDVFNAVQHLLSLPDESDLKSSNTPAKIYIRDSRAMASTPVDVKEYPKSYVFIADMPGLKSSDIKVQLENGNVLTLTGERKREEEPGSTYLSLERRVGKFMRKFTLPSDANLQNISASCKEGVLTVTVPKIPPPEPKKPVTVDITVG</sequence>
<accession>A0ACC2AA68</accession>
<protein>
    <submittedName>
        <fullName evidence="1">Uncharacterized protein</fullName>
    </submittedName>
</protein>
<reference evidence="2" key="1">
    <citation type="journal article" date="2024" name="Proc. Natl. Acad. Sci. U.S.A.">
        <title>Extraordinary preservation of gene collinearity over three hundred million years revealed in homosporous lycophytes.</title>
        <authorList>
            <person name="Li C."/>
            <person name="Wickell D."/>
            <person name="Kuo L.Y."/>
            <person name="Chen X."/>
            <person name="Nie B."/>
            <person name="Liao X."/>
            <person name="Peng D."/>
            <person name="Ji J."/>
            <person name="Jenkins J."/>
            <person name="Williams M."/>
            <person name="Shu S."/>
            <person name="Plott C."/>
            <person name="Barry K."/>
            <person name="Rajasekar S."/>
            <person name="Grimwood J."/>
            <person name="Han X."/>
            <person name="Sun S."/>
            <person name="Hou Z."/>
            <person name="He W."/>
            <person name="Dai G."/>
            <person name="Sun C."/>
            <person name="Schmutz J."/>
            <person name="Leebens-Mack J.H."/>
            <person name="Li F.W."/>
            <person name="Wang L."/>
        </authorList>
    </citation>
    <scope>NUCLEOTIDE SEQUENCE [LARGE SCALE GENOMIC DNA]</scope>
    <source>
        <strain evidence="2">cv. PW_Plant_1</strain>
    </source>
</reference>
<dbReference type="Proteomes" id="UP001162992">
    <property type="component" value="Chromosome 23"/>
</dbReference>
<proteinExistence type="predicted"/>
<name>A0ACC2AA68_DIPCM</name>